<keyword evidence="5" id="KW-0963">Cytoplasm</keyword>
<feature type="region of interest" description="Disordered" evidence="14">
    <location>
        <begin position="1"/>
        <end position="24"/>
    </location>
</feature>
<organism evidence="16 17">
    <name type="scientific">Methylovirgula ligni</name>
    <dbReference type="NCBI Taxonomy" id="569860"/>
    <lineage>
        <taxon>Bacteria</taxon>
        <taxon>Pseudomonadati</taxon>
        <taxon>Pseudomonadota</taxon>
        <taxon>Alphaproteobacteria</taxon>
        <taxon>Hyphomicrobiales</taxon>
        <taxon>Beijerinckiaceae</taxon>
        <taxon>Methylovirgula</taxon>
    </lineage>
</organism>
<dbReference type="InterPro" id="IPR036390">
    <property type="entry name" value="WH_DNA-bd_sf"/>
</dbReference>
<protein>
    <recommendedName>
        <fullName evidence="4">Transcriptional regulator MntR</fullName>
    </recommendedName>
    <alternativeName>
        <fullName evidence="13">Manganese transport regulator</fullName>
    </alternativeName>
</protein>
<dbReference type="Gene3D" id="1.10.60.10">
    <property type="entry name" value="Iron dependent repressor, metal binding and dimerisation domain"/>
    <property type="match status" value="1"/>
</dbReference>
<evidence type="ECO:0000256" key="11">
    <source>
        <dbReference type="ARBA" id="ARBA00023211"/>
    </source>
</evidence>
<reference evidence="16 17" key="1">
    <citation type="submission" date="2018-08" db="EMBL/GenBank/DDBJ databases">
        <title>Genomic Encyclopedia of Type Strains, Phase IV (KMG-IV): sequencing the most valuable type-strain genomes for metagenomic binning, comparative biology and taxonomic classification.</title>
        <authorList>
            <person name="Goeker M."/>
        </authorList>
    </citation>
    <scope>NUCLEOTIDE SEQUENCE [LARGE SCALE GENOMIC DNA]</scope>
    <source>
        <strain evidence="16 17">BW863</strain>
    </source>
</reference>
<keyword evidence="6" id="KW-0678">Repressor</keyword>
<evidence type="ECO:0000256" key="13">
    <source>
        <dbReference type="ARBA" id="ARBA00032593"/>
    </source>
</evidence>
<dbReference type="Pfam" id="PF01325">
    <property type="entry name" value="Fe_dep_repress"/>
    <property type="match status" value="1"/>
</dbReference>
<dbReference type="GO" id="GO:0046983">
    <property type="term" value="F:protein dimerization activity"/>
    <property type="evidence" value="ECO:0007669"/>
    <property type="project" value="InterPro"/>
</dbReference>
<keyword evidence="8" id="KW-0238">DNA-binding</keyword>
<comment type="similarity">
    <text evidence="2">Belongs to the DtxR/MntR family.</text>
</comment>
<dbReference type="GO" id="GO:0046914">
    <property type="term" value="F:transition metal ion binding"/>
    <property type="evidence" value="ECO:0007669"/>
    <property type="project" value="InterPro"/>
</dbReference>
<dbReference type="GO" id="GO:0003700">
    <property type="term" value="F:DNA-binding transcription factor activity"/>
    <property type="evidence" value="ECO:0007669"/>
    <property type="project" value="InterPro"/>
</dbReference>
<evidence type="ECO:0000256" key="10">
    <source>
        <dbReference type="ARBA" id="ARBA00023163"/>
    </source>
</evidence>
<dbReference type="AlphaFoldDB" id="A0A3D9YQK3"/>
<dbReference type="PANTHER" id="PTHR33238:SF11">
    <property type="entry name" value="TRANSCRIPTIONAL REGULATOR MNTR"/>
    <property type="match status" value="1"/>
</dbReference>
<dbReference type="GO" id="GO:0005737">
    <property type="term" value="C:cytoplasm"/>
    <property type="evidence" value="ECO:0007669"/>
    <property type="project" value="UniProtKB-SubCell"/>
</dbReference>
<evidence type="ECO:0000259" key="15">
    <source>
        <dbReference type="PROSITE" id="PS50944"/>
    </source>
</evidence>
<dbReference type="InterPro" id="IPR036388">
    <property type="entry name" value="WH-like_DNA-bd_sf"/>
</dbReference>
<comment type="subunit">
    <text evidence="3">Homodimer.</text>
</comment>
<sequence>MAAKTVNAPQDQAGLPSEADQAERFGKARSAQATAVLEDYVELIDDLLKSEGEARPTDIARRLGVSHATAIKSIARLKREGFATSKLYRGVFLTPEGAALAAKVRARHRLVVDLLVAIGVPQHCAELDAEGIEHHVSDVALAAFARFLERSGAGGRRSKPE</sequence>
<gene>
    <name evidence="16" type="ORF">DES32_2987</name>
</gene>
<evidence type="ECO:0000256" key="12">
    <source>
        <dbReference type="ARBA" id="ARBA00025185"/>
    </source>
</evidence>
<feature type="domain" description="HTH dtxR-type" evidence="15">
    <location>
        <begin position="33"/>
        <end position="94"/>
    </location>
</feature>
<dbReference type="InterPro" id="IPR022687">
    <property type="entry name" value="HTH_DTXR"/>
</dbReference>
<evidence type="ECO:0000256" key="9">
    <source>
        <dbReference type="ARBA" id="ARBA00023159"/>
    </source>
</evidence>
<keyword evidence="9" id="KW-0010">Activator</keyword>
<dbReference type="RefSeq" id="WP_115837501.1">
    <property type="nucleotide sequence ID" value="NZ_CP025086.1"/>
</dbReference>
<dbReference type="InterPro" id="IPR050536">
    <property type="entry name" value="DtxR_MntR_Metal-Reg"/>
</dbReference>
<dbReference type="GO" id="GO:0003677">
    <property type="term" value="F:DNA binding"/>
    <property type="evidence" value="ECO:0007669"/>
    <property type="project" value="UniProtKB-KW"/>
</dbReference>
<dbReference type="OrthoDB" id="9791355at2"/>
<dbReference type="NCBIfam" id="NF008273">
    <property type="entry name" value="PRK11050.1"/>
    <property type="match status" value="1"/>
</dbReference>
<comment type="subcellular location">
    <subcellularLocation>
        <location evidence="1">Cytoplasm</location>
    </subcellularLocation>
</comment>
<keyword evidence="7" id="KW-0805">Transcription regulation</keyword>
<dbReference type="InterPro" id="IPR001367">
    <property type="entry name" value="Fe_dep_repressor"/>
</dbReference>
<dbReference type="Gene3D" id="1.10.10.10">
    <property type="entry name" value="Winged helix-like DNA-binding domain superfamily/Winged helix DNA-binding domain"/>
    <property type="match status" value="1"/>
</dbReference>
<evidence type="ECO:0000256" key="2">
    <source>
        <dbReference type="ARBA" id="ARBA00007871"/>
    </source>
</evidence>
<evidence type="ECO:0000256" key="5">
    <source>
        <dbReference type="ARBA" id="ARBA00022490"/>
    </source>
</evidence>
<evidence type="ECO:0000256" key="3">
    <source>
        <dbReference type="ARBA" id="ARBA00011738"/>
    </source>
</evidence>
<evidence type="ECO:0000256" key="4">
    <source>
        <dbReference type="ARBA" id="ARBA00022386"/>
    </source>
</evidence>
<accession>A0A3D9YQK3</accession>
<evidence type="ECO:0000313" key="17">
    <source>
        <dbReference type="Proteomes" id="UP000256900"/>
    </source>
</evidence>
<keyword evidence="17" id="KW-1185">Reference proteome</keyword>
<dbReference type="SUPFAM" id="SSF47979">
    <property type="entry name" value="Iron-dependent repressor protein, dimerization domain"/>
    <property type="match status" value="1"/>
</dbReference>
<name>A0A3D9YQK3_9HYPH</name>
<dbReference type="InterPro" id="IPR036421">
    <property type="entry name" value="Fe_dep_repressor_sf"/>
</dbReference>
<dbReference type="PROSITE" id="PS50944">
    <property type="entry name" value="HTH_DTXR"/>
    <property type="match status" value="1"/>
</dbReference>
<proteinExistence type="inferred from homology"/>
<dbReference type="SUPFAM" id="SSF46785">
    <property type="entry name" value="Winged helix' DNA-binding domain"/>
    <property type="match status" value="1"/>
</dbReference>
<evidence type="ECO:0000313" key="16">
    <source>
        <dbReference type="EMBL" id="REF84141.1"/>
    </source>
</evidence>
<evidence type="ECO:0000256" key="6">
    <source>
        <dbReference type="ARBA" id="ARBA00022491"/>
    </source>
</evidence>
<evidence type="ECO:0000256" key="8">
    <source>
        <dbReference type="ARBA" id="ARBA00023125"/>
    </source>
</evidence>
<dbReference type="Pfam" id="PF02742">
    <property type="entry name" value="Fe_dep_repr_C"/>
    <property type="match status" value="1"/>
</dbReference>
<dbReference type="EMBL" id="QUMO01000005">
    <property type="protein sequence ID" value="REF84141.1"/>
    <property type="molecule type" value="Genomic_DNA"/>
</dbReference>
<evidence type="ECO:0000256" key="14">
    <source>
        <dbReference type="SAM" id="MobiDB-lite"/>
    </source>
</evidence>
<dbReference type="SMART" id="SM00529">
    <property type="entry name" value="HTH_DTXR"/>
    <property type="match status" value="1"/>
</dbReference>
<keyword evidence="11" id="KW-0464">Manganese</keyword>
<comment type="function">
    <text evidence="12">In the presence of manganese, represses expression of mntH and mntS. Up-regulates expression of mntP.</text>
</comment>
<evidence type="ECO:0000256" key="7">
    <source>
        <dbReference type="ARBA" id="ARBA00023015"/>
    </source>
</evidence>
<dbReference type="PANTHER" id="PTHR33238">
    <property type="entry name" value="IRON (METAL) DEPENDENT REPRESSOR, DTXR FAMILY"/>
    <property type="match status" value="1"/>
</dbReference>
<comment type="caution">
    <text evidence="16">The sequence shown here is derived from an EMBL/GenBank/DDBJ whole genome shotgun (WGS) entry which is preliminary data.</text>
</comment>
<keyword evidence="10" id="KW-0804">Transcription</keyword>
<evidence type="ECO:0000256" key="1">
    <source>
        <dbReference type="ARBA" id="ARBA00004496"/>
    </source>
</evidence>
<dbReference type="InterPro" id="IPR022689">
    <property type="entry name" value="Iron_dep_repressor"/>
</dbReference>
<dbReference type="Proteomes" id="UP000256900">
    <property type="component" value="Unassembled WGS sequence"/>
</dbReference>